<dbReference type="EMBL" id="CM047580">
    <property type="protein sequence ID" value="KAI9922732.1"/>
    <property type="molecule type" value="Genomic_DNA"/>
</dbReference>
<name>A0ACC0WVD3_9STRA</name>
<keyword evidence="2" id="KW-1185">Reference proteome</keyword>
<comment type="caution">
    <text evidence="1">The sequence shown here is derived from an EMBL/GenBank/DDBJ whole genome shotgun (WGS) entry which is preliminary data.</text>
</comment>
<sequence>MTQIIFLKWLKSFDLLMAERKVLLILDNCGAHVPLDDIPARIQLRNTTVFYLPPNTTSKLQTCDAGIIRNLKAYYRRPFNRLLLQRVEDKLPDPEKIDILEAIRITVPAWKNEVKAETIANCFHHCQIRSTAPEDQQPVLAEEELLDQEVVAELESQSRRFRYANPMDVRNLLNYSEEDVVTYAPTLDEVIQDHLVPEPVEEQADDDESQEVAIVRYPRHRQ</sequence>
<dbReference type="Proteomes" id="UP001163321">
    <property type="component" value="Chromosome 1"/>
</dbReference>
<protein>
    <submittedName>
        <fullName evidence="1">Uncharacterized protein</fullName>
    </submittedName>
</protein>
<gene>
    <name evidence="1" type="ORF">PsorP6_001154</name>
</gene>
<proteinExistence type="predicted"/>
<organism evidence="1 2">
    <name type="scientific">Peronosclerospora sorghi</name>
    <dbReference type="NCBI Taxonomy" id="230839"/>
    <lineage>
        <taxon>Eukaryota</taxon>
        <taxon>Sar</taxon>
        <taxon>Stramenopiles</taxon>
        <taxon>Oomycota</taxon>
        <taxon>Peronosporomycetes</taxon>
        <taxon>Peronosporales</taxon>
        <taxon>Peronosporaceae</taxon>
        <taxon>Peronosclerospora</taxon>
    </lineage>
</organism>
<evidence type="ECO:0000313" key="1">
    <source>
        <dbReference type="EMBL" id="KAI9922732.1"/>
    </source>
</evidence>
<accession>A0ACC0WVD3</accession>
<evidence type="ECO:0000313" key="2">
    <source>
        <dbReference type="Proteomes" id="UP001163321"/>
    </source>
</evidence>
<reference evidence="1 2" key="1">
    <citation type="journal article" date="2022" name="bioRxiv">
        <title>The genome of the oomycete Peronosclerospora sorghi, a cosmopolitan pathogen of maize and sorghum, is inflated with dispersed pseudogenes.</title>
        <authorList>
            <person name="Fletcher K."/>
            <person name="Martin F."/>
            <person name="Isakeit T."/>
            <person name="Cavanaugh K."/>
            <person name="Magill C."/>
            <person name="Michelmore R."/>
        </authorList>
    </citation>
    <scope>NUCLEOTIDE SEQUENCE [LARGE SCALE GENOMIC DNA]</scope>
    <source>
        <strain evidence="1">P6</strain>
    </source>
</reference>